<dbReference type="RefSeq" id="WP_097097996.1">
    <property type="nucleotide sequence ID" value="NZ_OCMY01000002.1"/>
</dbReference>
<dbReference type="NCBIfam" id="NF007400">
    <property type="entry name" value="PRK09929.1"/>
    <property type="match status" value="1"/>
</dbReference>
<feature type="signal peptide" evidence="2">
    <location>
        <begin position="1"/>
        <end position="19"/>
    </location>
</feature>
<dbReference type="SUPFAM" id="SSF159871">
    <property type="entry name" value="YdgH-like"/>
    <property type="match status" value="1"/>
</dbReference>
<evidence type="ECO:0000256" key="2">
    <source>
        <dbReference type="SAM" id="SignalP"/>
    </source>
</evidence>
<keyword evidence="5" id="KW-1185">Reference proteome</keyword>
<dbReference type="InterPro" id="IPR025543">
    <property type="entry name" value="Dodecin-like"/>
</dbReference>
<evidence type="ECO:0000313" key="4">
    <source>
        <dbReference type="EMBL" id="SOD59991.1"/>
    </source>
</evidence>
<gene>
    <name evidence="4" type="ORF">SAMN06273570_4537</name>
</gene>
<reference evidence="5" key="1">
    <citation type="submission" date="2017-09" db="EMBL/GenBank/DDBJ databases">
        <authorList>
            <person name="Varghese N."/>
            <person name="Submissions S."/>
        </authorList>
    </citation>
    <scope>NUCLEOTIDE SEQUENCE [LARGE SCALE GENOMIC DNA]</scope>
    <source>
        <strain evidence="5">JKS000234</strain>
    </source>
</reference>
<feature type="domain" description="YdgH/BhsA/McbA-like" evidence="3">
    <location>
        <begin position="36"/>
        <end position="87"/>
    </location>
</feature>
<dbReference type="EMBL" id="OCMY01000002">
    <property type="protein sequence ID" value="SOD59991.1"/>
    <property type="molecule type" value="Genomic_DNA"/>
</dbReference>
<keyword evidence="1 2" id="KW-0732">Signal</keyword>
<dbReference type="Proteomes" id="UP000219271">
    <property type="component" value="Unassembled WGS sequence"/>
</dbReference>
<evidence type="ECO:0000256" key="1">
    <source>
        <dbReference type="ARBA" id="ARBA00022729"/>
    </source>
</evidence>
<dbReference type="Pfam" id="PF07338">
    <property type="entry name" value="YdgH_BhsA-like"/>
    <property type="match status" value="1"/>
</dbReference>
<sequence>MKKLILALLATSLSFSAFAAELMTKVEFEKVKDQYVEVGNISTSGETDAASAKEELSKLADEKGGDIYIVTSANTNNKIYGTAIVYKKK</sequence>
<protein>
    <recommendedName>
        <fullName evidence="3">YdgH/BhsA/McbA-like domain-containing protein</fullName>
    </recommendedName>
</protein>
<dbReference type="Gene3D" id="3.30.1660.10">
    <property type="entry name" value="Flavin-binding protein dodecin"/>
    <property type="match status" value="1"/>
</dbReference>
<dbReference type="InterPro" id="IPR010854">
    <property type="entry name" value="YdgH/BhsA/McbA-like_dom"/>
</dbReference>
<proteinExistence type="predicted"/>
<organism evidence="4 5">
    <name type="scientific">Candidatus Pantoea floridensis</name>
    <dbReference type="NCBI Taxonomy" id="1938870"/>
    <lineage>
        <taxon>Bacteria</taxon>
        <taxon>Pseudomonadati</taxon>
        <taxon>Pseudomonadota</taxon>
        <taxon>Gammaproteobacteria</taxon>
        <taxon>Enterobacterales</taxon>
        <taxon>Erwiniaceae</taxon>
        <taxon>Pantoea</taxon>
    </lineage>
</organism>
<name>A0A286DN00_9GAMM</name>
<dbReference type="InterPro" id="IPR036275">
    <property type="entry name" value="YdgH-like_sf"/>
</dbReference>
<evidence type="ECO:0000259" key="3">
    <source>
        <dbReference type="Pfam" id="PF07338"/>
    </source>
</evidence>
<dbReference type="OrthoDB" id="6520115at2"/>
<accession>A0A286DN00</accession>
<dbReference type="AlphaFoldDB" id="A0A286DN00"/>
<feature type="chain" id="PRO_5012560950" description="YdgH/BhsA/McbA-like domain-containing protein" evidence="2">
    <location>
        <begin position="20"/>
        <end position="89"/>
    </location>
</feature>
<evidence type="ECO:0000313" key="5">
    <source>
        <dbReference type="Proteomes" id="UP000219271"/>
    </source>
</evidence>